<feature type="binding site" evidence="10">
    <location>
        <position position="354"/>
    </location>
    <ligand>
        <name>Mn(2+)</name>
        <dbReference type="ChEBI" id="CHEBI:29035"/>
    </ligand>
</feature>
<feature type="chain" id="PRO_5042170806" description="Cupin type-1 domain-containing protein" evidence="12">
    <location>
        <begin position="29"/>
        <end position="734"/>
    </location>
</feature>
<evidence type="ECO:0000256" key="10">
    <source>
        <dbReference type="PIRSR" id="PIRSR601929-2"/>
    </source>
</evidence>
<accession>A0AAD4T6W4</accession>
<feature type="binding site" evidence="10">
    <location>
        <position position="349"/>
    </location>
    <ligand>
        <name>Mn(2+)</name>
        <dbReference type="ChEBI" id="CHEBI:29035"/>
    </ligand>
</feature>
<evidence type="ECO:0000256" key="12">
    <source>
        <dbReference type="SAM" id="SignalP"/>
    </source>
</evidence>
<dbReference type="EMBL" id="JAJJMB010004060">
    <property type="protein sequence ID" value="KAI3944260.1"/>
    <property type="molecule type" value="Genomic_DNA"/>
</dbReference>
<feature type="disulfide bond" evidence="11">
    <location>
        <begin position="270"/>
        <end position="285"/>
    </location>
</feature>
<evidence type="ECO:0000256" key="1">
    <source>
        <dbReference type="ARBA" id="ARBA00004271"/>
    </source>
</evidence>
<dbReference type="GO" id="GO:0030145">
    <property type="term" value="F:manganese ion binding"/>
    <property type="evidence" value="ECO:0007669"/>
    <property type="project" value="InterPro"/>
</dbReference>
<evidence type="ECO:0000313" key="14">
    <source>
        <dbReference type="EMBL" id="KAI3944260.1"/>
    </source>
</evidence>
<feature type="signal peptide" evidence="12">
    <location>
        <begin position="1"/>
        <end position="28"/>
    </location>
</feature>
<dbReference type="GO" id="GO:0009506">
    <property type="term" value="C:plasmodesma"/>
    <property type="evidence" value="ECO:0007669"/>
    <property type="project" value="UniProtKB-ARBA"/>
</dbReference>
<feature type="non-terminal residue" evidence="14">
    <location>
        <position position="1"/>
    </location>
</feature>
<comment type="caution">
    <text evidence="14">The sequence shown here is derived from an EMBL/GenBank/DDBJ whole genome shotgun (WGS) entry which is preliminary data.</text>
</comment>
<dbReference type="InterPro" id="IPR001929">
    <property type="entry name" value="Germin"/>
</dbReference>
<feature type="domain" description="Cupin type-1" evidence="13">
    <location>
        <begin position="524"/>
        <end position="672"/>
    </location>
</feature>
<dbReference type="SUPFAM" id="SSF51182">
    <property type="entry name" value="RmlC-like cupins"/>
    <property type="match status" value="3"/>
</dbReference>
<keyword evidence="5 9" id="KW-0479">Metal-binding</keyword>
<evidence type="ECO:0000256" key="7">
    <source>
        <dbReference type="ARBA" id="ARBA00023157"/>
    </source>
</evidence>
<evidence type="ECO:0000256" key="2">
    <source>
        <dbReference type="ARBA" id="ARBA00007456"/>
    </source>
</evidence>
<evidence type="ECO:0000256" key="9">
    <source>
        <dbReference type="PIRSR" id="PIRSR601929-1"/>
    </source>
</evidence>
<dbReference type="GO" id="GO:0010497">
    <property type="term" value="P:plasmodesmata-mediated intercellular transport"/>
    <property type="evidence" value="ECO:0007669"/>
    <property type="project" value="UniProtKB-ARBA"/>
</dbReference>
<keyword evidence="4" id="KW-0964">Secreted</keyword>
<dbReference type="Gene3D" id="2.60.120.10">
    <property type="entry name" value="Jelly Rolls"/>
    <property type="match status" value="3"/>
</dbReference>
<dbReference type="InterPro" id="IPR011051">
    <property type="entry name" value="RmlC_Cupin_sf"/>
</dbReference>
<feature type="binding site" evidence="10">
    <location>
        <position position="393"/>
    </location>
    <ligand>
        <name>Mn(2+)</name>
        <dbReference type="ChEBI" id="CHEBI:29035"/>
    </ligand>
</feature>
<evidence type="ECO:0000256" key="5">
    <source>
        <dbReference type="ARBA" id="ARBA00022723"/>
    </source>
</evidence>
<feature type="binding site" evidence="10">
    <location>
        <position position="347"/>
    </location>
    <ligand>
        <name>Mn(2+)</name>
        <dbReference type="ChEBI" id="CHEBI:29035"/>
    </ligand>
</feature>
<keyword evidence="6 12" id="KW-0732">Signal</keyword>
<dbReference type="PRINTS" id="PR00325">
    <property type="entry name" value="GERMIN"/>
</dbReference>
<feature type="domain" description="Cupin type-1" evidence="13">
    <location>
        <begin position="66"/>
        <end position="214"/>
    </location>
</feature>
<dbReference type="Pfam" id="PF00190">
    <property type="entry name" value="Cupin_1"/>
    <property type="match status" value="3"/>
</dbReference>
<proteinExistence type="inferred from homology"/>
<evidence type="ECO:0000313" key="15">
    <source>
        <dbReference type="Proteomes" id="UP001202328"/>
    </source>
</evidence>
<dbReference type="FunFam" id="2.60.120.10:FF:000025">
    <property type="entry name" value="germin-like protein subfamily 2 member 1"/>
    <property type="match status" value="3"/>
</dbReference>
<evidence type="ECO:0000256" key="3">
    <source>
        <dbReference type="ARBA" id="ARBA00022523"/>
    </source>
</evidence>
<feature type="binding site" evidence="9">
    <location>
        <position position="354"/>
    </location>
    <ligand>
        <name>oxalate</name>
        <dbReference type="ChEBI" id="CHEBI:30623"/>
    </ligand>
</feature>
<feature type="domain" description="Cupin type-1" evidence="13">
    <location>
        <begin position="299"/>
        <end position="447"/>
    </location>
</feature>
<feature type="binding site" evidence="9">
    <location>
        <position position="349"/>
    </location>
    <ligand>
        <name>oxalate</name>
        <dbReference type="ChEBI" id="CHEBI:30623"/>
    </ligand>
</feature>
<dbReference type="PROSITE" id="PS51257">
    <property type="entry name" value="PROKAR_LIPOPROTEIN"/>
    <property type="match status" value="1"/>
</dbReference>
<dbReference type="InterPro" id="IPR014710">
    <property type="entry name" value="RmlC-like_jellyroll"/>
</dbReference>
<evidence type="ECO:0000256" key="8">
    <source>
        <dbReference type="ARBA" id="ARBA00023211"/>
    </source>
</evidence>
<comment type="subcellular location">
    <subcellularLocation>
        <location evidence="1">Secreted</location>
        <location evidence="1">Extracellular space</location>
        <location evidence="1">Apoplast</location>
    </subcellularLocation>
</comment>
<keyword evidence="8 9" id="KW-0464">Manganese</keyword>
<name>A0AAD4T6W4_9MAGN</name>
<evidence type="ECO:0000256" key="11">
    <source>
        <dbReference type="PIRSR" id="PIRSR601929-3"/>
    </source>
</evidence>
<keyword evidence="15" id="KW-1185">Reference proteome</keyword>
<dbReference type="PANTHER" id="PTHR31238">
    <property type="entry name" value="GERMIN-LIKE PROTEIN SUBFAMILY 3 MEMBER 3"/>
    <property type="match status" value="1"/>
</dbReference>
<protein>
    <recommendedName>
        <fullName evidence="13">Cupin type-1 domain-containing protein</fullName>
    </recommendedName>
</protein>
<comment type="similarity">
    <text evidence="2">Belongs to the germin family.</text>
</comment>
<evidence type="ECO:0000256" key="6">
    <source>
        <dbReference type="ARBA" id="ARBA00022729"/>
    </source>
</evidence>
<keyword evidence="7 11" id="KW-1015">Disulfide bond</keyword>
<dbReference type="Proteomes" id="UP001202328">
    <property type="component" value="Unassembled WGS sequence"/>
</dbReference>
<sequence>MAAKFSIETTSSFFLILCLTVFTLSCFADPQELQDFCVADLNATTILNGFPCKPVSEVTSSDFFYGGLMNEASTDNPLGLGVKVGDVNNFPGLNTLGLSVNRADFALGGIIPLHTHPRASESIFVIKGRVLVGFISTTNVLYSKVLKVGELAIIPKGLVHFSKNVGSGKATVLAIFNSQLPGTAILGNTIFGSNPAIPNDLLAKNFQVDEKVIASIKSKFELAYTKSQRKKTMATAKFSTKTTSSFFLVLCLTVFTLSCFADPDALQDFCVADLNSTTIVNGFPCKPVSQVTANDFYYSGLMNEASTDNRLGFGVRSGDVNNFPGINTLGLMISRVDLAPGGIIPIHTHPRATEANYVIKGEVYFGFISTSNVLYSKVLKAGEMSIIPKGLVHFVQNVGRKKAVVLAIFNSQLPGTAFLPNNLFASDPALPNDLLAKNFQADEKVIASIKSKFAMAAMSSFKTRLSFFLILCLTVILSFTLSCIADPDELQDFCVADLNATKITINGFPCKPLSEVTNDDFFYSGLVNEASTDNPFGVGIRPGDVTSFPALNSLELTIDVLDLAPGANVPVHTHPRGSEANLVIKGKVLFGFITTNNVLYSKVLNAGELSIIPKGLVHFVQNVGPEKAVVVAVFNSQSPGASVIPFNLFGSKPAIPNDILAKNFLVDENVIKGIKLLPHQFTSSKTSKKEVFRSLRRFPIKVIQSRLPTILNFVVYGFCNFTIKLTQSIFLYAA</sequence>
<organism evidence="14 15">
    <name type="scientific">Papaver atlanticum</name>
    <dbReference type="NCBI Taxonomy" id="357466"/>
    <lineage>
        <taxon>Eukaryota</taxon>
        <taxon>Viridiplantae</taxon>
        <taxon>Streptophyta</taxon>
        <taxon>Embryophyta</taxon>
        <taxon>Tracheophyta</taxon>
        <taxon>Spermatophyta</taxon>
        <taxon>Magnoliopsida</taxon>
        <taxon>Ranunculales</taxon>
        <taxon>Papaveraceae</taxon>
        <taxon>Papaveroideae</taxon>
        <taxon>Papaver</taxon>
    </lineage>
</organism>
<dbReference type="CDD" id="cd02241">
    <property type="entry name" value="cupin_OxOx"/>
    <property type="match status" value="3"/>
</dbReference>
<dbReference type="GO" id="GO:0048046">
    <property type="term" value="C:apoplast"/>
    <property type="evidence" value="ECO:0007669"/>
    <property type="project" value="UniProtKB-SubCell"/>
</dbReference>
<dbReference type="GO" id="GO:2000280">
    <property type="term" value="P:regulation of root development"/>
    <property type="evidence" value="ECO:0007669"/>
    <property type="project" value="UniProtKB-ARBA"/>
</dbReference>
<dbReference type="AlphaFoldDB" id="A0AAD4T6W4"/>
<dbReference type="InterPro" id="IPR006045">
    <property type="entry name" value="Cupin_1"/>
</dbReference>
<dbReference type="SMART" id="SM00835">
    <property type="entry name" value="Cupin_1"/>
    <property type="match status" value="3"/>
</dbReference>
<reference evidence="14" key="1">
    <citation type="submission" date="2022-04" db="EMBL/GenBank/DDBJ databases">
        <title>A functionally conserved STORR gene fusion in Papaver species that diverged 16.8 million years ago.</title>
        <authorList>
            <person name="Catania T."/>
        </authorList>
    </citation>
    <scope>NUCLEOTIDE SEQUENCE</scope>
    <source>
        <strain evidence="14">S-188037</strain>
    </source>
</reference>
<gene>
    <name evidence="14" type="ORF">MKW98_016490</name>
</gene>
<evidence type="ECO:0000259" key="13">
    <source>
        <dbReference type="SMART" id="SM00835"/>
    </source>
</evidence>
<keyword evidence="3" id="KW-0052">Apoplast</keyword>
<evidence type="ECO:0000256" key="4">
    <source>
        <dbReference type="ARBA" id="ARBA00022525"/>
    </source>
</evidence>